<geneLocation type="plasmid" evidence="8 9">
    <name>unnamed2</name>
</geneLocation>
<gene>
    <name evidence="8" type="ORF">DR864_28700</name>
</gene>
<name>A0A344TTD5_9BACT</name>
<evidence type="ECO:0000313" key="8">
    <source>
        <dbReference type="EMBL" id="AXE21906.1"/>
    </source>
</evidence>
<feature type="domain" description="Glucose-methanol-choline oxidoreductase N-terminal" evidence="6">
    <location>
        <begin position="231"/>
        <end position="343"/>
    </location>
</feature>
<dbReference type="GO" id="GO:0050660">
    <property type="term" value="F:flavin adenine dinucleotide binding"/>
    <property type="evidence" value="ECO:0007669"/>
    <property type="project" value="InterPro"/>
</dbReference>
<evidence type="ECO:0000259" key="6">
    <source>
        <dbReference type="Pfam" id="PF00732"/>
    </source>
</evidence>
<dbReference type="GO" id="GO:0016614">
    <property type="term" value="F:oxidoreductase activity, acting on CH-OH group of donors"/>
    <property type="evidence" value="ECO:0007669"/>
    <property type="project" value="InterPro"/>
</dbReference>
<dbReference type="SUPFAM" id="SSF54373">
    <property type="entry name" value="FAD-linked reductases, C-terminal domain"/>
    <property type="match status" value="1"/>
</dbReference>
<dbReference type="Pfam" id="PF05199">
    <property type="entry name" value="GMC_oxred_C"/>
    <property type="match status" value="1"/>
</dbReference>
<evidence type="ECO:0000256" key="4">
    <source>
        <dbReference type="ARBA" id="ARBA00022827"/>
    </source>
</evidence>
<keyword evidence="4" id="KW-0274">FAD</keyword>
<evidence type="ECO:0000256" key="5">
    <source>
        <dbReference type="ARBA" id="ARBA00023002"/>
    </source>
</evidence>
<dbReference type="EMBL" id="CP030852">
    <property type="protein sequence ID" value="AXE21906.1"/>
    <property type="molecule type" value="Genomic_DNA"/>
</dbReference>
<dbReference type="AlphaFoldDB" id="A0A344TTD5"/>
<keyword evidence="5" id="KW-0560">Oxidoreductase</keyword>
<evidence type="ECO:0000256" key="3">
    <source>
        <dbReference type="ARBA" id="ARBA00022630"/>
    </source>
</evidence>
<dbReference type="RefSeq" id="WP_114070646.1">
    <property type="nucleotide sequence ID" value="NZ_CP030852.1"/>
</dbReference>
<keyword evidence="3" id="KW-0285">Flavoprotein</keyword>
<protein>
    <submittedName>
        <fullName evidence="8">GMC family oxidoreductase</fullName>
    </submittedName>
</protein>
<evidence type="ECO:0000256" key="2">
    <source>
        <dbReference type="ARBA" id="ARBA00010790"/>
    </source>
</evidence>
<feature type="domain" description="Glucose-methanol-choline oxidoreductase C-terminal" evidence="7">
    <location>
        <begin position="435"/>
        <end position="555"/>
    </location>
</feature>
<dbReference type="InterPro" id="IPR007867">
    <property type="entry name" value="GMC_OxRtase_C"/>
</dbReference>
<dbReference type="InterPro" id="IPR051473">
    <property type="entry name" value="P2Ox-like"/>
</dbReference>
<dbReference type="SUPFAM" id="SSF51905">
    <property type="entry name" value="FAD/NAD(P)-binding domain"/>
    <property type="match status" value="1"/>
</dbReference>
<comment type="similarity">
    <text evidence="2">Belongs to the GMC oxidoreductase family.</text>
</comment>
<organism evidence="8 9">
    <name type="scientific">Runella rosea</name>
    <dbReference type="NCBI Taxonomy" id="2259595"/>
    <lineage>
        <taxon>Bacteria</taxon>
        <taxon>Pseudomonadati</taxon>
        <taxon>Bacteroidota</taxon>
        <taxon>Cytophagia</taxon>
        <taxon>Cytophagales</taxon>
        <taxon>Spirosomataceae</taxon>
        <taxon>Runella</taxon>
    </lineage>
</organism>
<dbReference type="PANTHER" id="PTHR42784">
    <property type="entry name" value="PYRANOSE 2-OXIDASE"/>
    <property type="match status" value="1"/>
</dbReference>
<sequence>MNLNLVVDKTHRFDAIVVGSGMTGGMAAKELTEKGLNVLMIERGREVKHIEDYDTALKAPWEFAHRGKVPVHSAEELWANNRFGTLANEETGPFFTNDKQNPYIEKRPFDWIRAYHTGGKSMHWGRQSYRWNRQDFEANAKEGLGVDWPIRYEDLAPWYTHAEKFVGINGHKDNLEVLPDGFFLPAMPMYSPERHFTEMMKKKLNRPIIIGRTANLTKPQPWHTALGRATCQYRNKCARGCPYGAVYSSLSGAIPAATKTKRLSMLHDTIVTEVLVDEKSQKAKGVRVINQNTMEVSEYFASILFLNAGSMNTAALLLNSKSSRFQNGLGNDSDQVGRNIMDHHLGVGANATVEGFEDDIVFGQRPNALYIPRFRNWGADKQPNYLRGFGYQGGASRSDWKRGAGMDGFGANFKKEMTQPGTWNIGFGGFGEVLPNPNNRMYLDPEKKDKWGIPMIVFDAAFGENEIAMRKDIASSAAEMLEAAGFKNITTYNRPEVHLGLGIHEMGTARMGKDPKTSVLNKHNQLHACKNVFVTDGAAMASSSCVNPSLTYMALTARAADFAVTELKKKNL</sequence>
<dbReference type="Proteomes" id="UP000251993">
    <property type="component" value="Plasmid unnamed2"/>
</dbReference>
<evidence type="ECO:0000313" key="9">
    <source>
        <dbReference type="Proteomes" id="UP000251993"/>
    </source>
</evidence>
<dbReference type="PANTHER" id="PTHR42784:SF1">
    <property type="entry name" value="PYRANOSE 2-OXIDASE"/>
    <property type="match status" value="1"/>
</dbReference>
<evidence type="ECO:0000259" key="7">
    <source>
        <dbReference type="Pfam" id="PF05199"/>
    </source>
</evidence>
<dbReference type="Gene3D" id="3.50.50.60">
    <property type="entry name" value="FAD/NAD(P)-binding domain"/>
    <property type="match status" value="2"/>
</dbReference>
<reference evidence="8 9" key="1">
    <citation type="submission" date="2018-07" db="EMBL/GenBank/DDBJ databases">
        <title>Genome sequencing of Runella.</title>
        <authorList>
            <person name="Baek M.-G."/>
            <person name="Yi H."/>
        </authorList>
    </citation>
    <scope>NUCLEOTIDE SEQUENCE [LARGE SCALE GENOMIC DNA]</scope>
    <source>
        <strain evidence="8 9">HYN0085</strain>
        <plasmid evidence="8 9">unnamed2</plasmid>
    </source>
</reference>
<keyword evidence="8" id="KW-0614">Plasmid</keyword>
<dbReference type="OrthoDB" id="1154541at2"/>
<dbReference type="Pfam" id="PF00732">
    <property type="entry name" value="GMC_oxred_N"/>
    <property type="match status" value="1"/>
</dbReference>
<dbReference type="KEGG" id="run:DR864_28700"/>
<evidence type="ECO:0000256" key="1">
    <source>
        <dbReference type="ARBA" id="ARBA00001974"/>
    </source>
</evidence>
<accession>A0A344TTD5</accession>
<keyword evidence="9" id="KW-1185">Reference proteome</keyword>
<proteinExistence type="inferred from homology"/>
<dbReference type="InterPro" id="IPR000172">
    <property type="entry name" value="GMC_OxRdtase_N"/>
</dbReference>
<comment type="cofactor">
    <cofactor evidence="1">
        <name>FAD</name>
        <dbReference type="ChEBI" id="CHEBI:57692"/>
    </cofactor>
</comment>
<dbReference type="InterPro" id="IPR036188">
    <property type="entry name" value="FAD/NAD-bd_sf"/>
</dbReference>